<evidence type="ECO:0000256" key="2">
    <source>
        <dbReference type="SAM" id="MobiDB-lite"/>
    </source>
</evidence>
<feature type="region of interest" description="Disordered" evidence="2">
    <location>
        <begin position="84"/>
        <end position="183"/>
    </location>
</feature>
<evidence type="ECO:0000259" key="3">
    <source>
        <dbReference type="SMART" id="SM00993"/>
    </source>
</evidence>
<dbReference type="Proteomes" id="UP000789572">
    <property type="component" value="Unassembled WGS sequence"/>
</dbReference>
<dbReference type="Pfam" id="PF08265">
    <property type="entry name" value="YL1_C"/>
    <property type="match status" value="1"/>
</dbReference>
<proteinExistence type="inferred from homology"/>
<reference evidence="4" key="1">
    <citation type="submission" date="2021-06" db="EMBL/GenBank/DDBJ databases">
        <authorList>
            <person name="Kallberg Y."/>
            <person name="Tangrot J."/>
            <person name="Rosling A."/>
        </authorList>
    </citation>
    <scope>NUCLEOTIDE SEQUENCE</scope>
    <source>
        <strain evidence="4">IA702</strain>
    </source>
</reference>
<organism evidence="4 5">
    <name type="scientific">Paraglomus occultum</name>
    <dbReference type="NCBI Taxonomy" id="144539"/>
    <lineage>
        <taxon>Eukaryota</taxon>
        <taxon>Fungi</taxon>
        <taxon>Fungi incertae sedis</taxon>
        <taxon>Mucoromycota</taxon>
        <taxon>Glomeromycotina</taxon>
        <taxon>Glomeromycetes</taxon>
        <taxon>Paraglomerales</taxon>
        <taxon>Paraglomeraceae</taxon>
        <taxon>Paraglomus</taxon>
    </lineage>
</organism>
<comment type="caution">
    <text evidence="4">The sequence shown here is derived from an EMBL/GenBank/DDBJ whole genome shotgun (WGS) entry which is preliminary data.</text>
</comment>
<accession>A0A9N9D999</accession>
<protein>
    <submittedName>
        <fullName evidence="4">2070_t:CDS:1</fullName>
    </submittedName>
</protein>
<dbReference type="InterPro" id="IPR046757">
    <property type="entry name" value="YL1_N"/>
</dbReference>
<feature type="compositionally biased region" description="Polar residues" evidence="2">
    <location>
        <begin position="174"/>
        <end position="183"/>
    </location>
</feature>
<keyword evidence="5" id="KW-1185">Reference proteome</keyword>
<evidence type="ECO:0000256" key="1">
    <source>
        <dbReference type="ARBA" id="ARBA00006832"/>
    </source>
</evidence>
<evidence type="ECO:0000313" key="4">
    <source>
        <dbReference type="EMBL" id="CAG8631214.1"/>
    </source>
</evidence>
<dbReference type="Pfam" id="PF05764">
    <property type="entry name" value="YL1"/>
    <property type="match status" value="1"/>
</dbReference>
<evidence type="ECO:0000313" key="5">
    <source>
        <dbReference type="Proteomes" id="UP000789572"/>
    </source>
</evidence>
<dbReference type="OrthoDB" id="78296at2759"/>
<dbReference type="GO" id="GO:0005634">
    <property type="term" value="C:nucleus"/>
    <property type="evidence" value="ECO:0007669"/>
    <property type="project" value="TreeGrafter"/>
</dbReference>
<comment type="similarity">
    <text evidence="1">Belongs to the VPS72/YL1 family.</text>
</comment>
<feature type="domain" description="Vps72/YL1 C-terminal" evidence="3">
    <location>
        <begin position="347"/>
        <end position="376"/>
    </location>
</feature>
<gene>
    <name evidence="4" type="ORF">POCULU_LOCUS8904</name>
</gene>
<feature type="compositionally biased region" description="Basic and acidic residues" evidence="2">
    <location>
        <begin position="102"/>
        <end position="113"/>
    </location>
</feature>
<dbReference type="SMART" id="SM00993">
    <property type="entry name" value="YL1_C"/>
    <property type="match status" value="1"/>
</dbReference>
<dbReference type="InterPro" id="IPR013272">
    <property type="entry name" value="Vps72/YL1_C"/>
</dbReference>
<dbReference type="PANTHER" id="PTHR13275:SF4">
    <property type="entry name" value="VACUOLAR PROTEIN SORTING-ASSOCIATED PROTEIN 72 HOMOLOG"/>
    <property type="match status" value="1"/>
</dbReference>
<feature type="compositionally biased region" description="Polar residues" evidence="2">
    <location>
        <begin position="138"/>
        <end position="166"/>
    </location>
</feature>
<sequence>MSLIATRARRANAGNRYLSIIGYFPKFALHPKLCITEIFMLIVLRMRELLQQELEADTMFEEIANDEDFIFKFFLIEEEDVADSDFDQSSGTDNDNEDAEEQLQKAEKKERQEKKRKATSAFMNAVNRKKKSTKQTHENVTATAQDSKATSSSTESQKQRKTSMTSAPLLGGVRSSSRTHTVQNKKILEQKLKEYEEKRAQLPKREKIITKPPTQEELLALAKETEEENLASLRAFELREAERMKSARPVKERKINGPFIREISYIEGDDRHRKKKLVYEVSTDSDGKNVSRELKDVQWWDGQDGFGQADIDTRQARNLVVLTNFTREQELTMFEDWRRKPQKPKKVICPLTGYPAKYKDPKTGIPYATGEAYSKVRQLINNKYVYSPILQAYVQSVDQKPAAGVPAEFRTA</sequence>
<dbReference type="EMBL" id="CAJVPJ010002892">
    <property type="protein sequence ID" value="CAG8631214.1"/>
    <property type="molecule type" value="Genomic_DNA"/>
</dbReference>
<dbReference type="PANTHER" id="PTHR13275">
    <property type="entry name" value="YL-1 PROTEIN TRANSCRIPTION FACTOR-LIKE 1"/>
    <property type="match status" value="1"/>
</dbReference>
<name>A0A9N9D999_9GLOM</name>
<dbReference type="AlphaFoldDB" id="A0A9N9D999"/>